<feature type="compositionally biased region" description="Pro residues" evidence="1">
    <location>
        <begin position="201"/>
        <end position="210"/>
    </location>
</feature>
<comment type="caution">
    <text evidence="3">The sequence shown here is derived from an EMBL/GenBank/DDBJ whole genome shotgun (WGS) entry which is preliminary data.</text>
</comment>
<keyword evidence="2" id="KW-1133">Transmembrane helix</keyword>
<keyword evidence="2" id="KW-0472">Membrane</keyword>
<keyword evidence="2" id="KW-0812">Transmembrane</keyword>
<dbReference type="RefSeq" id="WP_209664027.1">
    <property type="nucleotide sequence ID" value="NZ_JAGGMS010000001.1"/>
</dbReference>
<evidence type="ECO:0000256" key="1">
    <source>
        <dbReference type="SAM" id="MobiDB-lite"/>
    </source>
</evidence>
<evidence type="ECO:0000313" key="3">
    <source>
        <dbReference type="EMBL" id="MBP2180469.1"/>
    </source>
</evidence>
<organism evidence="3 4">
    <name type="scientific">Amycolatopsis magusensis</name>
    <dbReference type="NCBI Taxonomy" id="882444"/>
    <lineage>
        <taxon>Bacteria</taxon>
        <taxon>Bacillati</taxon>
        <taxon>Actinomycetota</taxon>
        <taxon>Actinomycetes</taxon>
        <taxon>Pseudonocardiales</taxon>
        <taxon>Pseudonocardiaceae</taxon>
        <taxon>Amycolatopsis</taxon>
    </lineage>
</organism>
<sequence>MTDQPPPPEPATVRDQRRGLSVLLALVALLLTVAGSFLPLFVSVVPGIEGAEGVGITVTGWAAESDAAGLPSLEEGNVLTPFARNGVMLVVAALLLGAAAVLTGRSIKTGTTTLARSVSVAAAAFLLAIVGSIGMQAIGWADLFSATGAPAGPGLGYWLIAAAAVLAIVAAILVNLDPPRTPRPRATTQDTSTPRYGFPIPADPSPPAQT</sequence>
<dbReference type="Proteomes" id="UP000741013">
    <property type="component" value="Unassembled WGS sequence"/>
</dbReference>
<name>A0ABS4PM07_9PSEU</name>
<feature type="transmembrane region" description="Helical" evidence="2">
    <location>
        <begin position="114"/>
        <end position="135"/>
    </location>
</feature>
<proteinExistence type="predicted"/>
<feature type="transmembrane region" description="Helical" evidence="2">
    <location>
        <begin position="155"/>
        <end position="176"/>
    </location>
</feature>
<feature type="transmembrane region" description="Helical" evidence="2">
    <location>
        <begin position="82"/>
        <end position="102"/>
    </location>
</feature>
<evidence type="ECO:0008006" key="5">
    <source>
        <dbReference type="Google" id="ProtNLM"/>
    </source>
</evidence>
<evidence type="ECO:0000313" key="4">
    <source>
        <dbReference type="Proteomes" id="UP000741013"/>
    </source>
</evidence>
<dbReference type="EMBL" id="JAGGMS010000001">
    <property type="protein sequence ID" value="MBP2180469.1"/>
    <property type="molecule type" value="Genomic_DNA"/>
</dbReference>
<reference evidence="3 4" key="1">
    <citation type="submission" date="2021-03" db="EMBL/GenBank/DDBJ databases">
        <title>Sequencing the genomes of 1000 actinobacteria strains.</title>
        <authorList>
            <person name="Klenk H.-P."/>
        </authorList>
    </citation>
    <scope>NUCLEOTIDE SEQUENCE [LARGE SCALE GENOMIC DNA]</scope>
    <source>
        <strain evidence="3 4">DSM 45510</strain>
    </source>
</reference>
<keyword evidence="4" id="KW-1185">Reference proteome</keyword>
<accession>A0ABS4PM07</accession>
<protein>
    <recommendedName>
        <fullName evidence="5">Tryptophan-associated transmembrane protein (Trp_oprn_chp)</fullName>
    </recommendedName>
</protein>
<evidence type="ECO:0000256" key="2">
    <source>
        <dbReference type="SAM" id="Phobius"/>
    </source>
</evidence>
<gene>
    <name evidence="3" type="ORF">JOM49_001995</name>
</gene>
<feature type="region of interest" description="Disordered" evidence="1">
    <location>
        <begin position="180"/>
        <end position="210"/>
    </location>
</feature>
<feature type="transmembrane region" description="Helical" evidence="2">
    <location>
        <begin position="20"/>
        <end position="42"/>
    </location>
</feature>